<comment type="caution">
    <text evidence="4">The sequence shown here is derived from an EMBL/GenBank/DDBJ whole genome shotgun (WGS) entry which is preliminary data.</text>
</comment>
<sequence>MFRRASCPALALAAVLAAVCLPAGADSIGDKQKALDTVRDKISALQKQVESDRGTRDDLARQMQDVERKLADARQAVREVDAKLDAQQRKISDTEAQQAQAQAALAARRDSLARQVRAEYILGRQGETQLLLNLDDAQTVGRMLSYYGYLQRAQLAAIAQIREHAQQLQALADRLQEENDQLVALQQDQKKTLADLQGQQQARAGLLTQLKSRLSGEEDNLAQLKADERSIRKLIESLKKALATLPPDVTPSNEAFTKLRGKLPWPVRGTLLARYGDGKADGRLKWNGDWIAASEGTPVRSVARGRAVYVGWMHRYGLIVLVEHDGGYFSLYGHCAGANVKVGDPVRAGQTIATAGNTGGYEQAGVYFEIRKGADAVNPNSWLAR</sequence>
<evidence type="ECO:0000256" key="2">
    <source>
        <dbReference type="SAM" id="SignalP"/>
    </source>
</evidence>
<keyword evidence="2" id="KW-0732">Signal</keyword>
<feature type="coiled-coil region" evidence="1">
    <location>
        <begin position="28"/>
        <end position="104"/>
    </location>
</feature>
<gene>
    <name evidence="4" type="ORF">G7Y82_00130</name>
</gene>
<dbReference type="Pfam" id="PF01551">
    <property type="entry name" value="Peptidase_M23"/>
    <property type="match status" value="1"/>
</dbReference>
<dbReference type="SUPFAM" id="SSF51261">
    <property type="entry name" value="Duplicated hybrid motif"/>
    <property type="match status" value="1"/>
</dbReference>
<dbReference type="Gene3D" id="6.10.250.3150">
    <property type="match status" value="1"/>
</dbReference>
<dbReference type="RefSeq" id="WP_168145970.1">
    <property type="nucleotide sequence ID" value="NZ_JAAVXB010000001.1"/>
</dbReference>
<dbReference type="InterPro" id="IPR016047">
    <property type="entry name" value="M23ase_b-sheet_dom"/>
</dbReference>
<name>A0A969W849_9GAMM</name>
<dbReference type="CDD" id="cd12797">
    <property type="entry name" value="M23_peptidase"/>
    <property type="match status" value="1"/>
</dbReference>
<evidence type="ECO:0000313" key="4">
    <source>
        <dbReference type="EMBL" id="NKF20701.1"/>
    </source>
</evidence>
<evidence type="ECO:0000259" key="3">
    <source>
        <dbReference type="Pfam" id="PF01551"/>
    </source>
</evidence>
<dbReference type="AlphaFoldDB" id="A0A969W849"/>
<keyword evidence="5" id="KW-1185">Reference proteome</keyword>
<dbReference type="Proteomes" id="UP000653472">
    <property type="component" value="Unassembled WGS sequence"/>
</dbReference>
<dbReference type="PANTHER" id="PTHR21666:SF270">
    <property type="entry name" value="MUREIN HYDROLASE ACTIVATOR ENVC"/>
    <property type="match status" value="1"/>
</dbReference>
<dbReference type="EMBL" id="JAAVXB010000001">
    <property type="protein sequence ID" value="NKF20701.1"/>
    <property type="molecule type" value="Genomic_DNA"/>
</dbReference>
<organism evidence="4 5">
    <name type="scientific">Solimonas marina</name>
    <dbReference type="NCBI Taxonomy" id="2714601"/>
    <lineage>
        <taxon>Bacteria</taxon>
        <taxon>Pseudomonadati</taxon>
        <taxon>Pseudomonadota</taxon>
        <taxon>Gammaproteobacteria</taxon>
        <taxon>Nevskiales</taxon>
        <taxon>Nevskiaceae</taxon>
        <taxon>Solimonas</taxon>
    </lineage>
</organism>
<dbReference type="InterPro" id="IPR050570">
    <property type="entry name" value="Cell_wall_metabolism_enzyme"/>
</dbReference>
<reference evidence="4" key="1">
    <citation type="submission" date="2020-03" db="EMBL/GenBank/DDBJ databases">
        <title>Solimonas marina sp. nov., isolated from deep seawater of the Pacific Ocean.</title>
        <authorList>
            <person name="Liu X."/>
            <person name="Lai Q."/>
            <person name="Sun F."/>
            <person name="Gai Y."/>
            <person name="Li G."/>
            <person name="Shao Z."/>
        </authorList>
    </citation>
    <scope>NUCLEOTIDE SEQUENCE</scope>
    <source>
        <strain evidence="4">C16B3</strain>
    </source>
</reference>
<feature type="signal peptide" evidence="2">
    <location>
        <begin position="1"/>
        <end position="25"/>
    </location>
</feature>
<accession>A0A969W849</accession>
<dbReference type="FunFam" id="2.70.70.10:FF:000003">
    <property type="entry name" value="Murein hydrolase activator EnvC"/>
    <property type="match status" value="1"/>
</dbReference>
<proteinExistence type="predicted"/>
<dbReference type="PANTHER" id="PTHR21666">
    <property type="entry name" value="PEPTIDASE-RELATED"/>
    <property type="match status" value="1"/>
</dbReference>
<feature type="domain" description="M23ase beta-sheet core" evidence="3">
    <location>
        <begin position="287"/>
        <end position="379"/>
    </location>
</feature>
<dbReference type="InterPro" id="IPR011055">
    <property type="entry name" value="Dup_hybrid_motif"/>
</dbReference>
<protein>
    <submittedName>
        <fullName evidence="4">Peptidoglycan DD-metalloendopeptidase family protein</fullName>
    </submittedName>
</protein>
<dbReference type="Gene3D" id="2.70.70.10">
    <property type="entry name" value="Glucose Permease (Domain IIA)"/>
    <property type="match status" value="1"/>
</dbReference>
<keyword evidence="1" id="KW-0175">Coiled coil</keyword>
<feature type="chain" id="PRO_5037951841" evidence="2">
    <location>
        <begin position="26"/>
        <end position="385"/>
    </location>
</feature>
<dbReference type="GO" id="GO:0004222">
    <property type="term" value="F:metalloendopeptidase activity"/>
    <property type="evidence" value="ECO:0007669"/>
    <property type="project" value="TreeGrafter"/>
</dbReference>
<feature type="coiled-coil region" evidence="1">
    <location>
        <begin position="158"/>
        <end position="241"/>
    </location>
</feature>
<evidence type="ECO:0000313" key="5">
    <source>
        <dbReference type="Proteomes" id="UP000653472"/>
    </source>
</evidence>
<evidence type="ECO:0000256" key="1">
    <source>
        <dbReference type="SAM" id="Coils"/>
    </source>
</evidence>